<reference evidence="4" key="2">
    <citation type="submission" date="2021-01" db="EMBL/GenBank/DDBJ databases">
        <authorList>
            <person name="Lovell J.T."/>
            <person name="Bentley N."/>
            <person name="Bhattarai G."/>
            <person name="Jenkins J.W."/>
            <person name="Sreedasyam A."/>
            <person name="Alarcon Y."/>
            <person name="Bock C."/>
            <person name="Boston L."/>
            <person name="Carlson J."/>
            <person name="Cervantes K."/>
            <person name="Clermont K."/>
            <person name="Krom N."/>
            <person name="Kubenka K."/>
            <person name="Mamidi S."/>
            <person name="Mattison C."/>
            <person name="Monteros M."/>
            <person name="Pisani C."/>
            <person name="Plott C."/>
            <person name="Rajasekar S."/>
            <person name="Rhein H.S."/>
            <person name="Rohla C."/>
            <person name="Song M."/>
            <person name="Hilaire R.S."/>
            <person name="Shu S."/>
            <person name="Wells L."/>
            <person name="Wang X."/>
            <person name="Webber J."/>
            <person name="Heerema R.J."/>
            <person name="Klein P."/>
            <person name="Conner P."/>
            <person name="Grauke L."/>
            <person name="Grimwood J."/>
            <person name="Schmutz J."/>
            <person name="Randall J.J."/>
        </authorList>
    </citation>
    <scope>NUCLEOTIDE SEQUENCE</scope>
    <source>
        <tissue evidence="4">Leaf</tissue>
    </source>
</reference>
<name>A0A8T1Q9A4_CARIL</name>
<gene>
    <name evidence="3" type="ORF">CIPAW_06G078100</name>
    <name evidence="4" type="ORF">I3842_06G079100</name>
</gene>
<sequence length="109" mass="11614">MGGSSSSQNWILHLKVLFGALALVGVIFLLSVGSQLEISGSTKNIAPTSLTSDSGGDFNYAHVLGTEKQLVDHPELDLNCMSKRRVPNGPDPIHNRRAGHSGRPPGRNN</sequence>
<evidence type="ECO:0000313" key="4">
    <source>
        <dbReference type="EMBL" id="KAG6708394.1"/>
    </source>
</evidence>
<evidence type="ECO:0000313" key="5">
    <source>
        <dbReference type="Proteomes" id="UP000811609"/>
    </source>
</evidence>
<reference evidence="3" key="1">
    <citation type="submission" date="2020-12" db="EMBL/GenBank/DDBJ databases">
        <title>WGS assembly of Carya illinoinensis cv. Pawnee.</title>
        <authorList>
            <person name="Platts A."/>
            <person name="Shu S."/>
            <person name="Wright S."/>
            <person name="Barry K."/>
            <person name="Edger P."/>
            <person name="Pires J.C."/>
            <person name="Schmutz J."/>
        </authorList>
    </citation>
    <scope>NUCLEOTIDE SEQUENCE</scope>
    <source>
        <tissue evidence="3">Leaf</tissue>
    </source>
</reference>
<comment type="caution">
    <text evidence="3">The sequence shown here is derived from an EMBL/GenBank/DDBJ whole genome shotgun (WGS) entry which is preliminary data.</text>
</comment>
<dbReference type="Proteomes" id="UP000811609">
    <property type="component" value="Chromosome 6"/>
</dbReference>
<accession>A0A8T1Q9A4</accession>
<dbReference type="PANTHER" id="PTHR34277">
    <property type="entry name" value="CLAVATA3/ESR (CLE)-RELATED PROTEIN 26"/>
    <property type="match status" value="1"/>
</dbReference>
<feature type="region of interest" description="Disordered" evidence="1">
    <location>
        <begin position="82"/>
        <end position="109"/>
    </location>
</feature>
<protein>
    <submittedName>
        <fullName evidence="3">Uncharacterized protein</fullName>
    </submittedName>
</protein>
<dbReference type="InterPro" id="IPR039316">
    <property type="entry name" value="CLE25/26"/>
</dbReference>
<keyword evidence="5" id="KW-1185">Reference proteome</keyword>
<keyword evidence="2" id="KW-0812">Transmembrane</keyword>
<dbReference type="PANTHER" id="PTHR34277:SF2">
    <property type="entry name" value="CLAVATA3_ESR (CLE)-RELATED PROTEIN 26"/>
    <property type="match status" value="1"/>
</dbReference>
<keyword evidence="2" id="KW-1133">Transmembrane helix</keyword>
<dbReference type="AlphaFoldDB" id="A0A8T1Q9A4"/>
<evidence type="ECO:0000313" key="3">
    <source>
        <dbReference type="EMBL" id="KAG6650942.1"/>
    </source>
</evidence>
<evidence type="ECO:0000256" key="1">
    <source>
        <dbReference type="SAM" id="MobiDB-lite"/>
    </source>
</evidence>
<dbReference type="EMBL" id="CM031814">
    <property type="protein sequence ID" value="KAG6650942.1"/>
    <property type="molecule type" value="Genomic_DNA"/>
</dbReference>
<dbReference type="EMBL" id="CM031830">
    <property type="protein sequence ID" value="KAG6708394.1"/>
    <property type="molecule type" value="Genomic_DNA"/>
</dbReference>
<keyword evidence="2" id="KW-0472">Membrane</keyword>
<feature type="transmembrane region" description="Helical" evidence="2">
    <location>
        <begin position="12"/>
        <end position="33"/>
    </location>
</feature>
<evidence type="ECO:0000256" key="2">
    <source>
        <dbReference type="SAM" id="Phobius"/>
    </source>
</evidence>
<dbReference type="Proteomes" id="UP000811246">
    <property type="component" value="Chromosome 6"/>
</dbReference>
<proteinExistence type="predicted"/>
<organism evidence="3 5">
    <name type="scientific">Carya illinoinensis</name>
    <name type="common">Pecan</name>
    <dbReference type="NCBI Taxonomy" id="32201"/>
    <lineage>
        <taxon>Eukaryota</taxon>
        <taxon>Viridiplantae</taxon>
        <taxon>Streptophyta</taxon>
        <taxon>Embryophyta</taxon>
        <taxon>Tracheophyta</taxon>
        <taxon>Spermatophyta</taxon>
        <taxon>Magnoliopsida</taxon>
        <taxon>eudicotyledons</taxon>
        <taxon>Gunneridae</taxon>
        <taxon>Pentapetalae</taxon>
        <taxon>rosids</taxon>
        <taxon>fabids</taxon>
        <taxon>Fagales</taxon>
        <taxon>Juglandaceae</taxon>
        <taxon>Carya</taxon>
    </lineage>
</organism>